<reference evidence="2 3" key="1">
    <citation type="submission" date="2019-09" db="EMBL/GenBank/DDBJ databases">
        <title>Screening of Novel Bioactive Compounds from Soil-Associated.</title>
        <authorList>
            <person name="Gong X."/>
        </authorList>
    </citation>
    <scope>NUCLEOTIDE SEQUENCE [LARGE SCALE GENOMIC DNA]</scope>
    <source>
        <strain evidence="2 3">Gxj-6</strain>
    </source>
</reference>
<dbReference type="AlphaFoldDB" id="A0A5J5JZS5"/>
<evidence type="ECO:0000313" key="2">
    <source>
        <dbReference type="EMBL" id="KAA9376045.1"/>
    </source>
</evidence>
<keyword evidence="1" id="KW-0732">Signal</keyword>
<evidence type="ECO:0000256" key="1">
    <source>
        <dbReference type="SAM" id="SignalP"/>
    </source>
</evidence>
<dbReference type="RefSeq" id="WP_150936569.1">
    <property type="nucleotide sequence ID" value="NZ_VYTZ01000009.1"/>
</dbReference>
<proteinExistence type="predicted"/>
<feature type="signal peptide" evidence="1">
    <location>
        <begin position="1"/>
        <end position="30"/>
    </location>
</feature>
<comment type="caution">
    <text evidence="2">The sequence shown here is derived from an EMBL/GenBank/DDBJ whole genome shotgun (WGS) entry which is preliminary data.</text>
</comment>
<organism evidence="2 3">
    <name type="scientific">Microbispora cellulosiformans</name>
    <dbReference type="NCBI Taxonomy" id="2614688"/>
    <lineage>
        <taxon>Bacteria</taxon>
        <taxon>Bacillati</taxon>
        <taxon>Actinomycetota</taxon>
        <taxon>Actinomycetes</taxon>
        <taxon>Streptosporangiales</taxon>
        <taxon>Streptosporangiaceae</taxon>
        <taxon>Microbispora</taxon>
    </lineage>
</organism>
<feature type="chain" id="PRO_5038852818" description="Secreted protein" evidence="1">
    <location>
        <begin position="31"/>
        <end position="471"/>
    </location>
</feature>
<gene>
    <name evidence="2" type="ORF">F5972_25365</name>
</gene>
<name>A0A5J5JZS5_9ACTN</name>
<protein>
    <recommendedName>
        <fullName evidence="4">Secreted protein</fullName>
    </recommendedName>
</protein>
<sequence>MRSRPFRTLTAVSAAAVLTAALAVSQSAAAGVPRANDPSNNPAPMTRLSVNTNTLYSLRWDEVGPDNRPYPGLITQLRRDLNLAGRPRVPLSRVLETPNHLARSDHAGCPEAKGPGGALGGPHPVLTDRWICFNQEDSTSPAWYPQGVSGTWDANSGGSVDGVRAFAVGWYHRTSSGDKTPNASRVSFVDEAATGPSVHRYQNVLLGLPRYRNGRVTFESVPTHAGGLIWYHNYLLIADDGQRRDFNGILVFDMRDLLDLRASTRVADVSVPAYRQRPLGLHNGWFYSKGYRFLLPLRGIWRPSVGPLTTPQPCHAGDLRYPPCYTYAGLDRSTSPPSFLTGEWCTSSACGTGRVARFPLMPDTASCARGCLRTSDGTARPTQVFTQPARYTQGGVSWKGTYQFTTSHGGAAGRFVTRPGATTVARHYAGTGVQDLYWNRGTSTPMLWSVTEFPGTAARPLGRRVLYGVHP</sequence>
<evidence type="ECO:0000313" key="3">
    <source>
        <dbReference type="Proteomes" id="UP000327011"/>
    </source>
</evidence>
<accession>A0A5J5JZS5</accession>
<dbReference type="EMBL" id="VYTZ01000009">
    <property type="protein sequence ID" value="KAA9376045.1"/>
    <property type="molecule type" value="Genomic_DNA"/>
</dbReference>
<keyword evidence="3" id="KW-1185">Reference proteome</keyword>
<dbReference type="Proteomes" id="UP000327011">
    <property type="component" value="Unassembled WGS sequence"/>
</dbReference>
<evidence type="ECO:0008006" key="4">
    <source>
        <dbReference type="Google" id="ProtNLM"/>
    </source>
</evidence>